<evidence type="ECO:0000256" key="7">
    <source>
        <dbReference type="ARBA" id="ARBA00052328"/>
    </source>
</evidence>
<evidence type="ECO:0000256" key="2">
    <source>
        <dbReference type="ARBA" id="ARBA00022605"/>
    </source>
</evidence>
<dbReference type="NCBIfam" id="TIGR01245">
    <property type="entry name" value="trpD"/>
    <property type="match status" value="1"/>
</dbReference>
<accession>A0A1B1ADA8</accession>
<dbReference type="InterPro" id="IPR035902">
    <property type="entry name" value="Nuc_phospho_transferase"/>
</dbReference>
<feature type="binding site" evidence="9">
    <location>
        <position position="88"/>
    </location>
    <ligand>
        <name>5-phospho-alpha-D-ribose 1-diphosphate</name>
        <dbReference type="ChEBI" id="CHEBI:58017"/>
    </ligand>
</feature>
<evidence type="ECO:0000313" key="12">
    <source>
        <dbReference type="Proteomes" id="UP000092498"/>
    </source>
</evidence>
<feature type="binding site" evidence="9">
    <location>
        <position position="225"/>
    </location>
    <ligand>
        <name>Mg(2+)</name>
        <dbReference type="ChEBI" id="CHEBI:18420"/>
        <label>2</label>
    </ligand>
</feature>
<feature type="binding site" evidence="9">
    <location>
        <begin position="108"/>
        <end position="116"/>
    </location>
    <ligand>
        <name>5-phospho-alpha-D-ribose 1-diphosphate</name>
        <dbReference type="ChEBI" id="CHEBI:58017"/>
    </ligand>
</feature>
<reference evidence="11 12" key="1">
    <citation type="submission" date="2015-11" db="EMBL/GenBank/DDBJ databases">
        <title>Whole-Genome Sequence of Candidatus Oderbacter manganicum from the National Park Lower Oder Valley, Germany.</title>
        <authorList>
            <person name="Braun B."/>
            <person name="Liere K."/>
            <person name="Szewzyk U."/>
        </authorList>
    </citation>
    <scope>NUCLEOTIDE SEQUENCE [LARGE SCALE GENOMIC DNA]</scope>
    <source>
        <strain evidence="11 12">OTSz_A_272</strain>
    </source>
</reference>
<feature type="binding site" evidence="9">
    <location>
        <begin position="90"/>
        <end position="93"/>
    </location>
    <ligand>
        <name>5-phospho-alpha-D-ribose 1-diphosphate</name>
        <dbReference type="ChEBI" id="CHEBI:58017"/>
    </ligand>
</feature>
<feature type="domain" description="Glycosyl transferase family 3" evidence="10">
    <location>
        <begin position="75"/>
        <end position="321"/>
    </location>
</feature>
<feature type="binding site" evidence="9">
    <location>
        <position position="226"/>
    </location>
    <ligand>
        <name>Mg(2+)</name>
        <dbReference type="ChEBI" id="CHEBI:18420"/>
        <label>2</label>
    </ligand>
</feature>
<gene>
    <name evidence="9" type="primary">trpD</name>
    <name evidence="11" type="ORF">ATE48_00680</name>
</gene>
<dbReference type="HAMAP" id="MF_00211">
    <property type="entry name" value="TrpD"/>
    <property type="match status" value="1"/>
</dbReference>
<feature type="binding site" evidence="9">
    <location>
        <position position="80"/>
    </location>
    <ligand>
        <name>5-phospho-alpha-D-ribose 1-diphosphate</name>
        <dbReference type="ChEBI" id="CHEBI:58017"/>
    </ligand>
</feature>
<feature type="binding site" evidence="9">
    <location>
        <begin position="83"/>
        <end position="84"/>
    </location>
    <ligand>
        <name>5-phospho-alpha-D-ribose 1-diphosphate</name>
        <dbReference type="ChEBI" id="CHEBI:58017"/>
    </ligand>
</feature>
<name>A0A1B1ADA8_9PROT</name>
<keyword evidence="5 9" id="KW-0822">Tryptophan biosynthesis</keyword>
<keyword evidence="9" id="KW-0460">Magnesium</keyword>
<dbReference type="SUPFAM" id="SSF52418">
    <property type="entry name" value="Nucleoside phosphorylase/phosphoribosyltransferase catalytic domain"/>
    <property type="match status" value="1"/>
</dbReference>
<dbReference type="GO" id="GO:0005829">
    <property type="term" value="C:cytosol"/>
    <property type="evidence" value="ECO:0007669"/>
    <property type="project" value="TreeGrafter"/>
</dbReference>
<keyword evidence="12" id="KW-1185">Reference proteome</keyword>
<evidence type="ECO:0000256" key="9">
    <source>
        <dbReference type="HAMAP-Rule" id="MF_00211"/>
    </source>
</evidence>
<feature type="binding site" evidence="9">
    <location>
        <position position="92"/>
    </location>
    <ligand>
        <name>Mg(2+)</name>
        <dbReference type="ChEBI" id="CHEBI:18420"/>
        <label>1</label>
    </ligand>
</feature>
<comment type="subunit">
    <text evidence="9">Homodimer.</text>
</comment>
<dbReference type="GO" id="GO:0000287">
    <property type="term" value="F:magnesium ion binding"/>
    <property type="evidence" value="ECO:0007669"/>
    <property type="project" value="UniProtKB-UniRule"/>
</dbReference>
<dbReference type="EC" id="2.4.2.18" evidence="9"/>
<feature type="binding site" evidence="9">
    <location>
        <position position="111"/>
    </location>
    <ligand>
        <name>anthranilate</name>
        <dbReference type="ChEBI" id="CHEBI:16567"/>
        <label>1</label>
    </ligand>
</feature>
<dbReference type="Gene3D" id="3.40.1030.10">
    <property type="entry name" value="Nucleoside phosphorylase/phosphoribosyltransferase catalytic domain"/>
    <property type="match status" value="1"/>
</dbReference>
<dbReference type="InterPro" id="IPR000312">
    <property type="entry name" value="Glycosyl_Trfase_fam3"/>
</dbReference>
<dbReference type="PANTHER" id="PTHR43285:SF2">
    <property type="entry name" value="ANTHRANILATE PHOSPHORIBOSYLTRANSFERASE"/>
    <property type="match status" value="1"/>
</dbReference>
<comment type="function">
    <text evidence="9">Catalyzes the transfer of the phosphoribosyl group of 5-phosphorylribose-1-pyrophosphate (PRPP) to anthranilate to yield N-(5'-phosphoribosyl)-anthranilate (PRA).</text>
</comment>
<dbReference type="FunFam" id="3.40.1030.10:FF:000002">
    <property type="entry name" value="Anthranilate phosphoribosyltransferase"/>
    <property type="match status" value="1"/>
</dbReference>
<sequence length="336" mass="34442">MSLRACFAVLEAGQPLPTETVDGAFREIMDGVAAHDDIKRFLTLTTPLMHDPSLIASGARALRSRMVGLTAPAGAVDVCGTGGDGAHTLNISTAVAFVVAGCGVPVAKHGNRAMSSKSGAADVLEALGVRLTGDIALLERCLREARVAFLFAQNHHPAMRHVALARREIGKRTIFNLLGPLSNPAGVKRQLVGVFSADFVDPVAGALHQLGCEKALVVHGAGGLDELSAAGQDANCVATLDGGQIAHQPATRAADVHPDLRGGAAQENAEEMRAMLSGGGRPGHRAAVLINAAAALFVAGRAAGVVEGHRLAIESLDSGAAREALACLIEVSRSAP</sequence>
<feature type="binding site" evidence="9">
    <location>
        <position position="166"/>
    </location>
    <ligand>
        <name>anthranilate</name>
        <dbReference type="ChEBI" id="CHEBI:16567"/>
        <label>2</label>
    </ligand>
</feature>
<dbReference type="GO" id="GO:0000162">
    <property type="term" value="P:L-tryptophan biosynthetic process"/>
    <property type="evidence" value="ECO:0007669"/>
    <property type="project" value="UniProtKB-UniRule"/>
</dbReference>
<dbReference type="Proteomes" id="UP000092498">
    <property type="component" value="Chromosome"/>
</dbReference>
<evidence type="ECO:0000256" key="5">
    <source>
        <dbReference type="ARBA" id="ARBA00022822"/>
    </source>
</evidence>
<evidence type="ECO:0000313" key="11">
    <source>
        <dbReference type="EMBL" id="ANP44541.1"/>
    </source>
</evidence>
<comment type="catalytic activity">
    <reaction evidence="7 9">
        <text>N-(5-phospho-beta-D-ribosyl)anthranilate + diphosphate = 5-phospho-alpha-D-ribose 1-diphosphate + anthranilate</text>
        <dbReference type="Rhea" id="RHEA:11768"/>
        <dbReference type="ChEBI" id="CHEBI:16567"/>
        <dbReference type="ChEBI" id="CHEBI:18277"/>
        <dbReference type="ChEBI" id="CHEBI:33019"/>
        <dbReference type="ChEBI" id="CHEBI:58017"/>
        <dbReference type="EC" id="2.4.2.18"/>
    </reaction>
</comment>
<dbReference type="InParanoid" id="A0A1B1ADA8"/>
<dbReference type="OrthoDB" id="9806430at2"/>
<evidence type="ECO:0000256" key="4">
    <source>
        <dbReference type="ARBA" id="ARBA00022679"/>
    </source>
</evidence>
<comment type="pathway">
    <text evidence="1 9">Amino-acid biosynthesis; L-tryptophan biosynthesis; L-tryptophan from chorismate: step 2/5.</text>
</comment>
<evidence type="ECO:0000256" key="1">
    <source>
        <dbReference type="ARBA" id="ARBA00004907"/>
    </source>
</evidence>
<protein>
    <recommendedName>
        <fullName evidence="9">Anthranilate phosphoribosyltransferase</fullName>
        <ecNumber evidence="9">2.4.2.18</ecNumber>
    </recommendedName>
</protein>
<dbReference type="GO" id="GO:0004048">
    <property type="term" value="F:anthranilate phosphoribosyltransferase activity"/>
    <property type="evidence" value="ECO:0007669"/>
    <property type="project" value="UniProtKB-UniRule"/>
</dbReference>
<dbReference type="UniPathway" id="UPA00035">
    <property type="reaction ID" value="UER00041"/>
</dbReference>
<dbReference type="AlphaFoldDB" id="A0A1B1ADA8"/>
<proteinExistence type="inferred from homology"/>
<dbReference type="STRING" id="1759059.ATE48_00680"/>
<organism evidence="11 12">
    <name type="scientific">Candidatus Viadribacter manganicus</name>
    <dbReference type="NCBI Taxonomy" id="1759059"/>
    <lineage>
        <taxon>Bacteria</taxon>
        <taxon>Pseudomonadati</taxon>
        <taxon>Pseudomonadota</taxon>
        <taxon>Alphaproteobacteria</taxon>
        <taxon>Hyphomonadales</taxon>
        <taxon>Hyphomonadaceae</taxon>
        <taxon>Candidatus Viadribacter</taxon>
    </lineage>
</organism>
<feature type="binding site" evidence="9">
    <location>
        <position position="120"/>
    </location>
    <ligand>
        <name>5-phospho-alpha-D-ribose 1-diphosphate</name>
        <dbReference type="ChEBI" id="CHEBI:58017"/>
    </ligand>
</feature>
<dbReference type="PANTHER" id="PTHR43285">
    <property type="entry name" value="ANTHRANILATE PHOSPHORIBOSYLTRANSFERASE"/>
    <property type="match status" value="1"/>
</dbReference>
<keyword evidence="3 9" id="KW-0328">Glycosyltransferase</keyword>
<comment type="cofactor">
    <cofactor evidence="9">
        <name>Mg(2+)</name>
        <dbReference type="ChEBI" id="CHEBI:18420"/>
    </cofactor>
    <text evidence="9">Binds 2 magnesium ions per monomer.</text>
</comment>
<keyword evidence="9" id="KW-0479">Metal-binding</keyword>
<evidence type="ECO:0000259" key="10">
    <source>
        <dbReference type="Pfam" id="PF00591"/>
    </source>
</evidence>
<feature type="binding site" evidence="9">
    <location>
        <position position="226"/>
    </location>
    <ligand>
        <name>Mg(2+)</name>
        <dbReference type="ChEBI" id="CHEBI:18420"/>
        <label>1</label>
    </ligand>
</feature>
<comment type="caution">
    <text evidence="9">Lacks conserved residue(s) required for the propagation of feature annotation.</text>
</comment>
<dbReference type="KEGG" id="cbot:ATE48_00680"/>
<evidence type="ECO:0000256" key="6">
    <source>
        <dbReference type="ARBA" id="ARBA00023141"/>
    </source>
</evidence>
<keyword evidence="2 9" id="KW-0028">Amino-acid biosynthesis</keyword>
<comment type="similarity">
    <text evidence="9">Belongs to the anthranilate phosphoribosyltransferase family.</text>
</comment>
<evidence type="ECO:0000256" key="3">
    <source>
        <dbReference type="ARBA" id="ARBA00022676"/>
    </source>
</evidence>
<evidence type="ECO:0000256" key="8">
    <source>
        <dbReference type="ARBA" id="ARBA00061188"/>
    </source>
</evidence>
<dbReference type="EMBL" id="CP013244">
    <property type="protein sequence ID" value="ANP44541.1"/>
    <property type="molecule type" value="Genomic_DNA"/>
</dbReference>
<dbReference type="Pfam" id="PF00591">
    <property type="entry name" value="Glycos_transf_3"/>
    <property type="match status" value="1"/>
</dbReference>
<comment type="similarity">
    <text evidence="8">In the C-terminal section; belongs to the anthranilate phosphoribosyltransferase family.</text>
</comment>
<keyword evidence="6 9" id="KW-0057">Aromatic amino acid biosynthesis</keyword>
<dbReference type="InterPro" id="IPR005940">
    <property type="entry name" value="Anthranilate_Pribosyl_Tfrase"/>
</dbReference>
<dbReference type="Gene3D" id="1.20.970.10">
    <property type="entry name" value="Transferase, Pyrimidine Nucleoside Phosphorylase, Chain C"/>
    <property type="match status" value="1"/>
</dbReference>
<feature type="binding site" evidence="9">
    <location>
        <position position="80"/>
    </location>
    <ligand>
        <name>anthranilate</name>
        <dbReference type="ChEBI" id="CHEBI:16567"/>
        <label>1</label>
    </ligand>
</feature>
<keyword evidence="4 9" id="KW-0808">Transferase</keyword>
<dbReference type="FunCoup" id="A0A1B1ADA8">
    <property type="interactions" value="421"/>
</dbReference>